<sequence length="120" mass="13451">MSSQSFAGKTVSKSSDSWAITKSSFGSNSNDLRFPMDTCSQPAIEIFHRIRCAKCVKAIKRGSEFDTTDRLRVDDVDAFGMDGCIHCDPTMKVTTRGRLPGRKYQTSEESSKKYEVLREP</sequence>
<proteinExistence type="predicted"/>
<evidence type="ECO:0000313" key="2">
    <source>
        <dbReference type="EMBL" id="CZT13583.1"/>
    </source>
</evidence>
<evidence type="ECO:0000256" key="1">
    <source>
        <dbReference type="SAM" id="MobiDB-lite"/>
    </source>
</evidence>
<dbReference type="EMBL" id="FJUX01000201">
    <property type="protein sequence ID" value="CZT13583.1"/>
    <property type="molecule type" value="Genomic_DNA"/>
</dbReference>
<accession>A0A1E1LSV5</accession>
<dbReference type="Proteomes" id="UP000178912">
    <property type="component" value="Unassembled WGS sequence"/>
</dbReference>
<protein>
    <submittedName>
        <fullName evidence="2">Uncharacterized protein</fullName>
    </submittedName>
</protein>
<reference evidence="3" key="1">
    <citation type="submission" date="2016-03" db="EMBL/GenBank/DDBJ databases">
        <authorList>
            <person name="Guldener U."/>
        </authorList>
    </citation>
    <scope>NUCLEOTIDE SEQUENCE [LARGE SCALE GENOMIC DNA]</scope>
    <source>
        <strain evidence="3">04CH-RAC-A.6.1</strain>
    </source>
</reference>
<gene>
    <name evidence="2" type="ORF">RAG0_17082</name>
</gene>
<dbReference type="AlphaFoldDB" id="A0A1E1LSV5"/>
<evidence type="ECO:0000313" key="3">
    <source>
        <dbReference type="Proteomes" id="UP000178912"/>
    </source>
</evidence>
<feature type="compositionally biased region" description="Basic and acidic residues" evidence="1">
    <location>
        <begin position="105"/>
        <end position="120"/>
    </location>
</feature>
<feature type="region of interest" description="Disordered" evidence="1">
    <location>
        <begin position="98"/>
        <end position="120"/>
    </location>
</feature>
<name>A0A1E1LSV5_9HELO</name>
<keyword evidence="3" id="KW-1185">Reference proteome</keyword>
<organism evidence="2 3">
    <name type="scientific">Rhynchosporium agropyri</name>
    <dbReference type="NCBI Taxonomy" id="914238"/>
    <lineage>
        <taxon>Eukaryota</taxon>
        <taxon>Fungi</taxon>
        <taxon>Dikarya</taxon>
        <taxon>Ascomycota</taxon>
        <taxon>Pezizomycotina</taxon>
        <taxon>Leotiomycetes</taxon>
        <taxon>Helotiales</taxon>
        <taxon>Ploettnerulaceae</taxon>
        <taxon>Rhynchosporium</taxon>
    </lineage>
</organism>